<feature type="region of interest" description="Disordered" evidence="1">
    <location>
        <begin position="1"/>
        <end position="92"/>
    </location>
</feature>
<feature type="domain" description="DC-UbP/UBTD2 N-terminal" evidence="2">
    <location>
        <begin position="88"/>
        <end position="189"/>
    </location>
</feature>
<feature type="compositionally biased region" description="Basic and acidic residues" evidence="1">
    <location>
        <begin position="230"/>
        <end position="242"/>
    </location>
</feature>
<protein>
    <recommendedName>
        <fullName evidence="2">DC-UbP/UBTD2 N-terminal domain-containing protein</fullName>
    </recommendedName>
</protein>
<feature type="region of interest" description="Disordered" evidence="1">
    <location>
        <begin position="189"/>
        <end position="243"/>
    </location>
</feature>
<reference evidence="3" key="1">
    <citation type="journal article" date="2020" name="Stud. Mycol.">
        <title>101 Dothideomycetes genomes: a test case for predicting lifestyles and emergence of pathogens.</title>
        <authorList>
            <person name="Haridas S."/>
            <person name="Albert R."/>
            <person name="Binder M."/>
            <person name="Bloem J."/>
            <person name="Labutti K."/>
            <person name="Salamov A."/>
            <person name="Andreopoulos B."/>
            <person name="Baker S."/>
            <person name="Barry K."/>
            <person name="Bills G."/>
            <person name="Bluhm B."/>
            <person name="Cannon C."/>
            <person name="Castanera R."/>
            <person name="Culley D."/>
            <person name="Daum C."/>
            <person name="Ezra D."/>
            <person name="Gonzalez J."/>
            <person name="Henrissat B."/>
            <person name="Kuo A."/>
            <person name="Liang C."/>
            <person name="Lipzen A."/>
            <person name="Lutzoni F."/>
            <person name="Magnuson J."/>
            <person name="Mondo S."/>
            <person name="Nolan M."/>
            <person name="Ohm R."/>
            <person name="Pangilinan J."/>
            <person name="Park H.-J."/>
            <person name="Ramirez L."/>
            <person name="Alfaro M."/>
            <person name="Sun H."/>
            <person name="Tritt A."/>
            <person name="Yoshinaga Y."/>
            <person name="Zwiers L.-H."/>
            <person name="Turgeon B."/>
            <person name="Goodwin S."/>
            <person name="Spatafora J."/>
            <person name="Crous P."/>
            <person name="Grigoriev I."/>
        </authorList>
    </citation>
    <scope>NUCLEOTIDE SEQUENCE</scope>
    <source>
        <strain evidence="3">CBS 113389</strain>
    </source>
</reference>
<name>A0A6A6PW93_9PEZI</name>
<dbReference type="RefSeq" id="XP_033590881.1">
    <property type="nucleotide sequence ID" value="XM_033735348.1"/>
</dbReference>
<dbReference type="EMBL" id="MU001634">
    <property type="protein sequence ID" value="KAF2484312.1"/>
    <property type="molecule type" value="Genomic_DNA"/>
</dbReference>
<dbReference type="OrthoDB" id="1640476at2759"/>
<evidence type="ECO:0000256" key="1">
    <source>
        <dbReference type="SAM" id="MobiDB-lite"/>
    </source>
</evidence>
<dbReference type="PANTHER" id="PTHR13609">
    <property type="entry name" value="UBIQUITIN DOMAIN CONTAINING 1 PROTEIN-RELATED"/>
    <property type="match status" value="1"/>
</dbReference>
<organism evidence="3 4">
    <name type="scientific">Neohortaea acidophila</name>
    <dbReference type="NCBI Taxonomy" id="245834"/>
    <lineage>
        <taxon>Eukaryota</taxon>
        <taxon>Fungi</taxon>
        <taxon>Dikarya</taxon>
        <taxon>Ascomycota</taxon>
        <taxon>Pezizomycotina</taxon>
        <taxon>Dothideomycetes</taxon>
        <taxon>Dothideomycetidae</taxon>
        <taxon>Mycosphaerellales</taxon>
        <taxon>Teratosphaeriaceae</taxon>
        <taxon>Neohortaea</taxon>
    </lineage>
</organism>
<keyword evidence="4" id="KW-1185">Reference proteome</keyword>
<gene>
    <name evidence="3" type="ORF">BDY17DRAFT_309582</name>
</gene>
<feature type="compositionally biased region" description="Acidic residues" evidence="1">
    <location>
        <begin position="189"/>
        <end position="215"/>
    </location>
</feature>
<evidence type="ECO:0000259" key="2">
    <source>
        <dbReference type="Pfam" id="PF16455"/>
    </source>
</evidence>
<evidence type="ECO:0000313" key="4">
    <source>
        <dbReference type="Proteomes" id="UP000799767"/>
    </source>
</evidence>
<accession>A0A6A6PW93</accession>
<dbReference type="Proteomes" id="UP000799767">
    <property type="component" value="Unassembled WGS sequence"/>
</dbReference>
<evidence type="ECO:0000313" key="3">
    <source>
        <dbReference type="EMBL" id="KAF2484312.1"/>
    </source>
</evidence>
<sequence>MGCCQSRDAAEHDAPRPPGTTSITNPTTTSTAGGRTTSTPRNALSPTTTTSTTIRPSGPSTTQIPITSRPDAPIRSCSPPARSPAKVSHHLPPWTRKHLEREREAFFDTRVTGSAEIWAALRLVCDLLRKFEVAEAQGILTALNLTCPTGRIVRERGRHKERGGVFDERGVLYELPGWVVTDPEDIIEDSGLEKEEEEYDEGELGTSEDDEEYDADGITSASQRQQQLQRRREEKGKGRAEDPGELVVFTARLSHTGTDVVLNVGMKQKIAEIARLVQQQLGGGKRVRLVYLGQTLDERAALEQTLWMRGHVVNALVFEGEEKG</sequence>
<dbReference type="GeneID" id="54476350"/>
<dbReference type="InterPro" id="IPR039869">
    <property type="entry name" value="UBTD1/2"/>
</dbReference>
<dbReference type="InterPro" id="IPR038169">
    <property type="entry name" value="DC-UbP/UBTD2_N_sf"/>
</dbReference>
<proteinExistence type="predicted"/>
<dbReference type="InterPro" id="IPR032752">
    <property type="entry name" value="DC-UbP/UBTD2_N"/>
</dbReference>
<dbReference type="AlphaFoldDB" id="A0A6A6PW93"/>
<dbReference type="Gene3D" id="1.20.225.20">
    <property type="entry name" value="Ub domain-containing protein, DC-UbP/UBTD2, N-terminal domain"/>
    <property type="match status" value="1"/>
</dbReference>
<dbReference type="Pfam" id="PF16455">
    <property type="entry name" value="UBD"/>
    <property type="match status" value="1"/>
</dbReference>
<feature type="compositionally biased region" description="Low complexity" evidence="1">
    <location>
        <begin position="19"/>
        <end position="62"/>
    </location>
</feature>